<sequence length="250" mass="27173">MANFALIGGSGLDQLSLLEGKVIEKIDTPYGKEPVEICRGVIDGLNIVFLSRHGTTEKKPPHMINYRANIWALSQFEPKAVIALASVGAVLPEDDIGAIAVPDQIIDYTWGRETSYNTGKEKFINFIDFTYPFDMDLREAIVDASEELDLPIIDGGTYACTQGPRLETAAEVDRIDNDGGHYVGMTLMPESCLARELNLKYAAICQIVNTAAGRGASEKGIVLDDTKEALTKATKESVNLALATFRSLAD</sequence>
<feature type="domain" description="Nucleoside phosphorylase" evidence="3">
    <location>
        <begin position="4"/>
        <end position="244"/>
    </location>
</feature>
<dbReference type="GeneID" id="43349320"/>
<dbReference type="NCBIfam" id="NF006599">
    <property type="entry name" value="PRK09136.1"/>
    <property type="match status" value="1"/>
</dbReference>
<dbReference type="GO" id="GO:0017061">
    <property type="term" value="F:S-methyl-5-thioadenosine phosphorylase activity"/>
    <property type="evidence" value="ECO:0007669"/>
    <property type="project" value="InterPro"/>
</dbReference>
<keyword evidence="2 4" id="KW-0808">Transferase</keyword>
<gene>
    <name evidence="4" type="ORF">GMD42_04900</name>
</gene>
<evidence type="ECO:0000256" key="2">
    <source>
        <dbReference type="ARBA" id="ARBA00022679"/>
    </source>
</evidence>
<name>A0A6I3S540_9BURK</name>
<dbReference type="Pfam" id="PF01048">
    <property type="entry name" value="PNP_UDP_1"/>
    <property type="match status" value="1"/>
</dbReference>
<evidence type="ECO:0000259" key="3">
    <source>
        <dbReference type="Pfam" id="PF01048"/>
    </source>
</evidence>
<organism evidence="4 5">
    <name type="scientific">Parasutterella excrementihominis</name>
    <dbReference type="NCBI Taxonomy" id="487175"/>
    <lineage>
        <taxon>Bacteria</taxon>
        <taxon>Pseudomonadati</taxon>
        <taxon>Pseudomonadota</taxon>
        <taxon>Betaproteobacteria</taxon>
        <taxon>Burkholderiales</taxon>
        <taxon>Sutterellaceae</taxon>
        <taxon>Parasutterella</taxon>
    </lineage>
</organism>
<dbReference type="GO" id="GO:0019509">
    <property type="term" value="P:L-methionine salvage from methylthioadenosine"/>
    <property type="evidence" value="ECO:0007669"/>
    <property type="project" value="TreeGrafter"/>
</dbReference>
<evidence type="ECO:0000256" key="1">
    <source>
        <dbReference type="ARBA" id="ARBA00022676"/>
    </source>
</evidence>
<dbReference type="AlphaFoldDB" id="A0A6I3S540"/>
<dbReference type="InterPro" id="IPR035994">
    <property type="entry name" value="Nucleoside_phosphorylase_sf"/>
</dbReference>
<proteinExistence type="predicted"/>
<dbReference type="GO" id="GO:0009116">
    <property type="term" value="P:nucleoside metabolic process"/>
    <property type="evidence" value="ECO:0007669"/>
    <property type="project" value="InterPro"/>
</dbReference>
<evidence type="ECO:0000313" key="5">
    <source>
        <dbReference type="Proteomes" id="UP000462362"/>
    </source>
</evidence>
<dbReference type="SUPFAM" id="SSF53167">
    <property type="entry name" value="Purine and uridine phosphorylases"/>
    <property type="match status" value="1"/>
</dbReference>
<protein>
    <submittedName>
        <fullName evidence="4">S-methyl-5'-thioinosine phosphorylase</fullName>
        <ecNumber evidence="4">2.4.2.44</ecNumber>
    </submittedName>
</protein>
<accession>A0A6I3S540</accession>
<evidence type="ECO:0000313" key="4">
    <source>
        <dbReference type="EMBL" id="MTU42967.1"/>
    </source>
</evidence>
<dbReference type="Proteomes" id="UP000462362">
    <property type="component" value="Unassembled WGS sequence"/>
</dbReference>
<dbReference type="Gene3D" id="3.40.50.1580">
    <property type="entry name" value="Nucleoside phosphorylase domain"/>
    <property type="match status" value="1"/>
</dbReference>
<dbReference type="RefSeq" id="WP_008812006.1">
    <property type="nucleotide sequence ID" value="NZ_CAJUON010000012.1"/>
</dbReference>
<dbReference type="EMBL" id="WNCL01000010">
    <property type="protein sequence ID" value="MTU42967.1"/>
    <property type="molecule type" value="Genomic_DNA"/>
</dbReference>
<dbReference type="InterPro" id="IPR010044">
    <property type="entry name" value="MTAP"/>
</dbReference>
<dbReference type="EC" id="2.4.2.44" evidence="4"/>
<comment type="caution">
    <text evidence="4">The sequence shown here is derived from an EMBL/GenBank/DDBJ whole genome shotgun (WGS) entry which is preliminary data.</text>
</comment>
<dbReference type="GO" id="GO:0005829">
    <property type="term" value="C:cytosol"/>
    <property type="evidence" value="ECO:0007669"/>
    <property type="project" value="TreeGrafter"/>
</dbReference>
<reference evidence="4 5" key="1">
    <citation type="journal article" date="2019" name="Nat. Med.">
        <title>A library of human gut bacterial isolates paired with longitudinal multiomics data enables mechanistic microbiome research.</title>
        <authorList>
            <person name="Poyet M."/>
            <person name="Groussin M."/>
            <person name="Gibbons S.M."/>
            <person name="Avila-Pacheco J."/>
            <person name="Jiang X."/>
            <person name="Kearney S.M."/>
            <person name="Perrotta A.R."/>
            <person name="Berdy B."/>
            <person name="Zhao S."/>
            <person name="Lieberman T.D."/>
            <person name="Swanson P.K."/>
            <person name="Smith M."/>
            <person name="Roesemann S."/>
            <person name="Alexander J.E."/>
            <person name="Rich S.A."/>
            <person name="Livny J."/>
            <person name="Vlamakis H."/>
            <person name="Clish C."/>
            <person name="Bullock K."/>
            <person name="Deik A."/>
            <person name="Scott J."/>
            <person name="Pierce K.A."/>
            <person name="Xavier R.J."/>
            <person name="Alm E.J."/>
        </authorList>
    </citation>
    <scope>NUCLEOTIDE SEQUENCE [LARGE SCALE GENOMIC DNA]</scope>
    <source>
        <strain evidence="4 5">BIOML-A2</strain>
    </source>
</reference>
<keyword evidence="1 4" id="KW-0328">Glycosyltransferase</keyword>
<dbReference type="PANTHER" id="PTHR42679:SF2">
    <property type="entry name" value="S-METHYL-5'-THIOADENOSINE PHOSPHORYLASE"/>
    <property type="match status" value="1"/>
</dbReference>
<dbReference type="PANTHER" id="PTHR42679">
    <property type="entry name" value="S-METHYL-5'-THIOADENOSINE PHOSPHORYLASE"/>
    <property type="match status" value="1"/>
</dbReference>
<dbReference type="CDD" id="cd09010">
    <property type="entry name" value="MTAP_SsMTAPII_like_MTIP"/>
    <property type="match status" value="1"/>
</dbReference>
<dbReference type="InterPro" id="IPR000845">
    <property type="entry name" value="Nucleoside_phosphorylase_d"/>
</dbReference>